<dbReference type="InterPro" id="IPR036034">
    <property type="entry name" value="PDZ_sf"/>
</dbReference>
<evidence type="ECO:0000256" key="1">
    <source>
        <dbReference type="SAM" id="SignalP"/>
    </source>
</evidence>
<name>A0A1M7ABD4_9GAMM</name>
<evidence type="ECO:0000313" key="3">
    <source>
        <dbReference type="EMBL" id="SHL40054.1"/>
    </source>
</evidence>
<sequence>MIRLDCRVHGRRAHRLATLRQTITNALLMTAVVSMATPVTAQDCATPGQWLTPGNQHAEAQPPMGWDRLARQRVVLLGEQHDQAAHHRWQLSTITALHSRQADMAIGLEMLPRKVQPALDQWVAGELDESQLLDRTQWYRYWGRDAERYLPILRFARDHRLPLIALNVTPEQRRELSDPASHQWTLDQRHGVPVPLAASARYRQRLMESFEQHSSEQLSSHISEAFIRAQLVWDSSMAAALANASHQHSLVVAILGLGHVQYADGVPHQLTRYGISDVTGLMPMAAADACLAPTGVADALFIAEPDAPSADTPRLGINVERTPQPLGPDRLVITAISPDSPAQYAGLEEGDQVVAIAGHEVRDTAQVRALMARSLPGSLIPVEVLRAGERRQQLVTLPSPSP</sequence>
<feature type="domain" description="PDZ" evidence="2">
    <location>
        <begin position="299"/>
        <end position="388"/>
    </location>
</feature>
<dbReference type="Gene3D" id="3.40.50.11550">
    <property type="match status" value="1"/>
</dbReference>
<dbReference type="Proteomes" id="UP000184123">
    <property type="component" value="Unassembled WGS sequence"/>
</dbReference>
<proteinExistence type="predicted"/>
<dbReference type="InterPro" id="IPR001478">
    <property type="entry name" value="PDZ"/>
</dbReference>
<dbReference type="CDD" id="cd14727">
    <property type="entry name" value="ChanN-like"/>
    <property type="match status" value="1"/>
</dbReference>
<protein>
    <submittedName>
        <fullName evidence="3">PDZ domain-containing protein</fullName>
    </submittedName>
</protein>
<dbReference type="InterPro" id="IPR041489">
    <property type="entry name" value="PDZ_6"/>
</dbReference>
<gene>
    <name evidence="3" type="ORF">SAMN05660971_00444</name>
</gene>
<organism evidence="3 4">
    <name type="scientific">Halomonas cupida</name>
    <dbReference type="NCBI Taxonomy" id="44933"/>
    <lineage>
        <taxon>Bacteria</taxon>
        <taxon>Pseudomonadati</taxon>
        <taxon>Pseudomonadota</taxon>
        <taxon>Gammaproteobacteria</taxon>
        <taxon>Oceanospirillales</taxon>
        <taxon>Halomonadaceae</taxon>
        <taxon>Halomonas</taxon>
    </lineage>
</organism>
<dbReference type="STRING" id="44933.SAMN05660971_00444"/>
<accession>A0A1M7ABD4</accession>
<feature type="signal peptide" evidence="1">
    <location>
        <begin position="1"/>
        <end position="41"/>
    </location>
</feature>
<dbReference type="InterPro" id="IPR007314">
    <property type="entry name" value="Cofac_haem-bd_dom"/>
</dbReference>
<dbReference type="SUPFAM" id="SSF159501">
    <property type="entry name" value="EreA/ChaN-like"/>
    <property type="match status" value="1"/>
</dbReference>
<dbReference type="SUPFAM" id="SSF50156">
    <property type="entry name" value="PDZ domain-like"/>
    <property type="match status" value="1"/>
</dbReference>
<reference evidence="3 4" key="1">
    <citation type="submission" date="2016-11" db="EMBL/GenBank/DDBJ databases">
        <authorList>
            <person name="Jaros S."/>
            <person name="Januszkiewicz K."/>
            <person name="Wedrychowicz H."/>
        </authorList>
    </citation>
    <scope>NUCLEOTIDE SEQUENCE [LARGE SCALE GENOMIC DNA]</scope>
    <source>
        <strain evidence="3 4">DSM 4740</strain>
    </source>
</reference>
<evidence type="ECO:0000313" key="4">
    <source>
        <dbReference type="Proteomes" id="UP000184123"/>
    </source>
</evidence>
<dbReference type="Pfam" id="PF17820">
    <property type="entry name" value="PDZ_6"/>
    <property type="match status" value="1"/>
</dbReference>
<dbReference type="AlphaFoldDB" id="A0A1M7ABD4"/>
<feature type="chain" id="PRO_5012116150" evidence="1">
    <location>
        <begin position="42"/>
        <end position="402"/>
    </location>
</feature>
<dbReference type="SMART" id="SM00228">
    <property type="entry name" value="PDZ"/>
    <property type="match status" value="1"/>
</dbReference>
<dbReference type="Gene3D" id="2.30.42.10">
    <property type="match status" value="1"/>
</dbReference>
<dbReference type="EMBL" id="FRCA01000001">
    <property type="protein sequence ID" value="SHL40054.1"/>
    <property type="molecule type" value="Genomic_DNA"/>
</dbReference>
<dbReference type="PROSITE" id="PS50106">
    <property type="entry name" value="PDZ"/>
    <property type="match status" value="1"/>
</dbReference>
<evidence type="ECO:0000259" key="2">
    <source>
        <dbReference type="PROSITE" id="PS50106"/>
    </source>
</evidence>
<keyword evidence="1" id="KW-0732">Signal</keyword>
<dbReference type="Pfam" id="PF04187">
    <property type="entry name" value="Cofac_haem_bdg"/>
    <property type="match status" value="1"/>
</dbReference>